<dbReference type="InterPro" id="IPR025254">
    <property type="entry name" value="CCDC113/CCDC96_CC"/>
</dbReference>
<keyword evidence="8" id="KW-1185">Reference proteome</keyword>
<gene>
    <name evidence="7" type="ORF">MELIAE_LOCUS13161</name>
</gene>
<evidence type="ECO:0000313" key="8">
    <source>
        <dbReference type="Proteomes" id="UP001154078"/>
    </source>
</evidence>
<accession>A0A9P0BME5</accession>
<feature type="region of interest" description="Disordered" evidence="5">
    <location>
        <begin position="180"/>
        <end position="199"/>
    </location>
</feature>
<dbReference type="PANTHER" id="PTHR15654">
    <property type="entry name" value="COILED-COIL DOMAIN-CONTAINING PROTEIN 113-RELATED"/>
    <property type="match status" value="1"/>
</dbReference>
<dbReference type="GO" id="GO:0036064">
    <property type="term" value="C:ciliary basal body"/>
    <property type="evidence" value="ECO:0007669"/>
    <property type="project" value="TreeGrafter"/>
</dbReference>
<feature type="region of interest" description="Disordered" evidence="5">
    <location>
        <begin position="1"/>
        <end position="157"/>
    </location>
</feature>
<proteinExistence type="predicted"/>
<dbReference type="PANTHER" id="PTHR15654:SF1">
    <property type="entry name" value="COILED-COIL DOMAIN-CONTAINING PROTEIN 96"/>
    <property type="match status" value="1"/>
</dbReference>
<dbReference type="AlphaFoldDB" id="A0A9P0BME5"/>
<feature type="compositionally biased region" description="Basic and acidic residues" evidence="5">
    <location>
        <begin position="119"/>
        <end position="157"/>
    </location>
</feature>
<protein>
    <recommendedName>
        <fullName evidence="6">CCDC113/CCDC96 coiled-coil domain-containing protein</fullName>
    </recommendedName>
</protein>
<evidence type="ECO:0000256" key="4">
    <source>
        <dbReference type="SAM" id="Coils"/>
    </source>
</evidence>
<evidence type="ECO:0000256" key="1">
    <source>
        <dbReference type="ARBA" id="ARBA00004138"/>
    </source>
</evidence>
<keyword evidence="2 4" id="KW-0175">Coiled coil</keyword>
<evidence type="ECO:0000259" key="6">
    <source>
        <dbReference type="Pfam" id="PF13870"/>
    </source>
</evidence>
<reference evidence="7" key="1">
    <citation type="submission" date="2021-12" db="EMBL/GenBank/DDBJ databases">
        <authorList>
            <person name="King R."/>
        </authorList>
    </citation>
    <scope>NUCLEOTIDE SEQUENCE</scope>
</reference>
<dbReference type="InterPro" id="IPR051885">
    <property type="entry name" value="CC_CF"/>
</dbReference>
<feature type="compositionally biased region" description="Basic and acidic residues" evidence="5">
    <location>
        <begin position="91"/>
        <end position="106"/>
    </location>
</feature>
<comment type="subcellular location">
    <subcellularLocation>
        <location evidence="1">Cell projection</location>
        <location evidence="1">Cilium</location>
    </subcellularLocation>
</comment>
<feature type="compositionally biased region" description="Acidic residues" evidence="5">
    <location>
        <begin position="186"/>
        <end position="199"/>
    </location>
</feature>
<evidence type="ECO:0000256" key="3">
    <source>
        <dbReference type="ARBA" id="ARBA00023273"/>
    </source>
</evidence>
<dbReference type="GO" id="GO:0060271">
    <property type="term" value="P:cilium assembly"/>
    <property type="evidence" value="ECO:0007669"/>
    <property type="project" value="TreeGrafter"/>
</dbReference>
<dbReference type="EMBL" id="OV121140">
    <property type="protein sequence ID" value="CAH0564674.1"/>
    <property type="molecule type" value="Genomic_DNA"/>
</dbReference>
<feature type="compositionally biased region" description="Basic and acidic residues" evidence="5">
    <location>
        <begin position="52"/>
        <end position="62"/>
    </location>
</feature>
<dbReference type="Pfam" id="PF13870">
    <property type="entry name" value="CCDC113_CCDC96_CC"/>
    <property type="match status" value="1"/>
</dbReference>
<evidence type="ECO:0000313" key="7">
    <source>
        <dbReference type="EMBL" id="CAH0564674.1"/>
    </source>
</evidence>
<feature type="domain" description="CCDC113/CCDC96 coiled-coil" evidence="6">
    <location>
        <begin position="425"/>
        <end position="590"/>
    </location>
</feature>
<feature type="coiled-coil region" evidence="4">
    <location>
        <begin position="257"/>
        <end position="284"/>
    </location>
</feature>
<name>A0A9P0BME5_BRAAE</name>
<keyword evidence="3" id="KW-0966">Cell projection</keyword>
<organism evidence="7 8">
    <name type="scientific">Brassicogethes aeneus</name>
    <name type="common">Rape pollen beetle</name>
    <name type="synonym">Meligethes aeneus</name>
    <dbReference type="NCBI Taxonomy" id="1431903"/>
    <lineage>
        <taxon>Eukaryota</taxon>
        <taxon>Metazoa</taxon>
        <taxon>Ecdysozoa</taxon>
        <taxon>Arthropoda</taxon>
        <taxon>Hexapoda</taxon>
        <taxon>Insecta</taxon>
        <taxon>Pterygota</taxon>
        <taxon>Neoptera</taxon>
        <taxon>Endopterygota</taxon>
        <taxon>Coleoptera</taxon>
        <taxon>Polyphaga</taxon>
        <taxon>Cucujiformia</taxon>
        <taxon>Nitidulidae</taxon>
        <taxon>Meligethinae</taxon>
        <taxon>Brassicogethes</taxon>
    </lineage>
</organism>
<evidence type="ECO:0000256" key="5">
    <source>
        <dbReference type="SAM" id="MobiDB-lite"/>
    </source>
</evidence>
<evidence type="ECO:0000256" key="2">
    <source>
        <dbReference type="ARBA" id="ARBA00023054"/>
    </source>
</evidence>
<feature type="coiled-coil region" evidence="4">
    <location>
        <begin position="516"/>
        <end position="604"/>
    </location>
</feature>
<sequence length="656" mass="77027">MAEEEQTVEIEATEEEKPAETQENREEKVEPPPPTAPAEVEEQKPPVVEEAITEKEDVKTEDNQEENVEATLPTAPAEVEEQKPPVVEEAITEKEDVKTEDNREENVEAPPPTAPAEVEEQKPPVEEEPKPEKEDVKTASEIEEQPKDVKKESVDRGKEEIIEEIKQIDKEEDVTEVKKDFVKTEDYEEEEEGQEDDNDDEISLYAQDLEGIVGEDVFSYDLPEKQSLRASINSAFMRTSLDNTQFEMNDPDYFNFDDHIDADLAEMEQKEEEMEERKVVKRVDEETIDKQLYIKLYVEVKRKTRLEQQKNTFLERRVVDFMRRRKLEQGLRDSDAEEDSDFIKRYKMQLTAFETQQEVQENHLDILKAEIESAQSVRNFNVDTKENLFHELQAREKEIGMGLIYSKTGKPISDNYVATLIERQNKQHSQISDMRLTFIKLRIKVQEVEDKLLKLEKIDSHLTLMDFEQLKLKFRSYVEKLEERDDELNRLRMLCQNSIQIMAHYKEKSSGMDTDLLDLADDLADMELALNQSRDELNTLKQERDKYRQMTNTIKEESGLLTIPELLYDMEDTHDELKEASERLEKVEKENIIKKEQVRNIRKNIEIQTELKRHTLQEKKVHVHVIPKKRPVLPAEAFHDLKQLPKPNQCLRQNKK</sequence>
<feature type="compositionally biased region" description="Basic and acidic residues" evidence="5">
    <location>
        <begin position="15"/>
        <end position="30"/>
    </location>
</feature>
<dbReference type="OrthoDB" id="10254794at2759"/>
<feature type="compositionally biased region" description="Acidic residues" evidence="5">
    <location>
        <begin position="1"/>
        <end position="14"/>
    </location>
</feature>
<dbReference type="GO" id="GO:0005930">
    <property type="term" value="C:axoneme"/>
    <property type="evidence" value="ECO:0007669"/>
    <property type="project" value="TreeGrafter"/>
</dbReference>
<dbReference type="Proteomes" id="UP001154078">
    <property type="component" value="Chromosome 9"/>
</dbReference>